<protein>
    <submittedName>
        <fullName evidence="1">Uncharacterized protein</fullName>
    </submittedName>
</protein>
<dbReference type="EMBL" id="KX906370">
    <property type="protein sequence ID" value="ASK38341.1"/>
    <property type="molecule type" value="Genomic_DNA"/>
</dbReference>
<geneLocation type="plasmid" evidence="1">
    <name>pR1SE</name>
</geneLocation>
<geneLocation type="plasmid" evidence="2">
    <name>pR1SE2</name>
</geneLocation>
<reference evidence="1" key="2">
    <citation type="journal article" date="2017" name="Nat. Microbiol.">
        <title>A plasmid from an Antarctic haloarchaeon uses specialized membrane vesicles to disseminate and infect plasmid-free cells.</title>
        <authorList>
            <person name="Erdmann S."/>
            <person name="Tschitschko B."/>
            <person name="Zhong L."/>
            <person name="Raftery M.J."/>
            <person name="Cavicchioli R."/>
        </authorList>
    </citation>
    <scope>NUCLEOTIDE SEQUENCE</scope>
    <source>
        <strain evidence="1">R1S1</strain>
        <plasmid evidence="1">pR1SE</plasmid>
    </source>
</reference>
<dbReference type="AlphaFoldDB" id="A0A218KRX9"/>
<sequence>MCYASLITLECISPKNQISSLSYGFFVQRDCETLCLYGKRYLKCQTKNEIELNKIESFGVLLMGIGIFGGSVATTQSFPEAVLPSVFIFAIGTAVTQIGKYR</sequence>
<proteinExistence type="predicted"/>
<dbReference type="EMBL" id="KX687704">
    <property type="protein sequence ID" value="AQM75297.1"/>
    <property type="molecule type" value="Genomic_DNA"/>
</dbReference>
<evidence type="ECO:0000313" key="2">
    <source>
        <dbReference type="EMBL" id="ASK38341.1"/>
    </source>
</evidence>
<name>A0A218KRX9_9EURY</name>
<organism evidence="1">
    <name type="scientific">Halorubrum lacusprofundi</name>
    <dbReference type="NCBI Taxonomy" id="2247"/>
    <lineage>
        <taxon>Archaea</taxon>
        <taxon>Methanobacteriati</taxon>
        <taxon>Methanobacteriota</taxon>
        <taxon>Stenosarchaea group</taxon>
        <taxon>Halobacteria</taxon>
        <taxon>Halobacteriales</taxon>
        <taxon>Haloferacaceae</taxon>
        <taxon>Halorubrum</taxon>
    </lineage>
</organism>
<evidence type="ECO:0000313" key="1">
    <source>
        <dbReference type="EMBL" id="AQM75297.1"/>
    </source>
</evidence>
<reference evidence="2" key="1">
    <citation type="submission" date="2016-09" db="EMBL/GenBank/DDBJ databases">
        <title>A plasmid goes viral.</title>
        <authorList>
            <person name="Erdmann S."/>
            <person name="Tschitschko B."/>
            <person name="Cavicchioli R."/>
        </authorList>
    </citation>
    <scope>NUCLEOTIDE SEQUENCE</scope>
    <source>
        <strain evidence="2">HLS1</strain>
        <plasmid evidence="2">pR1SE2</plasmid>
    </source>
</reference>
<keyword evidence="1" id="KW-0614">Plasmid</keyword>
<accession>A0A218KRX9</accession>